<organism evidence="1 2">
    <name type="scientific">Auriscalpium vulgare</name>
    <dbReference type="NCBI Taxonomy" id="40419"/>
    <lineage>
        <taxon>Eukaryota</taxon>
        <taxon>Fungi</taxon>
        <taxon>Dikarya</taxon>
        <taxon>Basidiomycota</taxon>
        <taxon>Agaricomycotina</taxon>
        <taxon>Agaricomycetes</taxon>
        <taxon>Russulales</taxon>
        <taxon>Auriscalpiaceae</taxon>
        <taxon>Auriscalpium</taxon>
    </lineage>
</organism>
<comment type="caution">
    <text evidence="1">The sequence shown here is derived from an EMBL/GenBank/DDBJ whole genome shotgun (WGS) entry which is preliminary data.</text>
</comment>
<keyword evidence="2" id="KW-1185">Reference proteome</keyword>
<protein>
    <submittedName>
        <fullName evidence="1">SHQ1-domain-containing protein</fullName>
    </submittedName>
</protein>
<reference evidence="1" key="1">
    <citation type="submission" date="2021-02" db="EMBL/GenBank/DDBJ databases">
        <authorList>
            <consortium name="DOE Joint Genome Institute"/>
            <person name="Ahrendt S."/>
            <person name="Looney B.P."/>
            <person name="Miyauchi S."/>
            <person name="Morin E."/>
            <person name="Drula E."/>
            <person name="Courty P.E."/>
            <person name="Chicoki N."/>
            <person name="Fauchery L."/>
            <person name="Kohler A."/>
            <person name="Kuo A."/>
            <person name="Labutti K."/>
            <person name="Pangilinan J."/>
            <person name="Lipzen A."/>
            <person name="Riley R."/>
            <person name="Andreopoulos W."/>
            <person name="He G."/>
            <person name="Johnson J."/>
            <person name="Barry K.W."/>
            <person name="Grigoriev I.V."/>
            <person name="Nagy L."/>
            <person name="Hibbett D."/>
            <person name="Henrissat B."/>
            <person name="Matheny P.B."/>
            <person name="Labbe J."/>
            <person name="Martin F."/>
        </authorList>
    </citation>
    <scope>NUCLEOTIDE SEQUENCE</scope>
    <source>
        <strain evidence="1">FP105234-sp</strain>
    </source>
</reference>
<accession>A0ACB8S1M0</accession>
<proteinExistence type="predicted"/>
<dbReference type="Proteomes" id="UP000814033">
    <property type="component" value="Unassembled WGS sequence"/>
</dbReference>
<gene>
    <name evidence="1" type="ORF">FA95DRAFT_1488712</name>
</gene>
<evidence type="ECO:0000313" key="2">
    <source>
        <dbReference type="Proteomes" id="UP000814033"/>
    </source>
</evidence>
<evidence type="ECO:0000313" key="1">
    <source>
        <dbReference type="EMBL" id="KAI0049703.1"/>
    </source>
</evidence>
<name>A0ACB8S1M0_9AGAM</name>
<sequence length="480" mass="54530">MITPRFSCSQTDISIVVSIYCPSVRASDVEIHVDESILSVHIAPYFLRLNFPGNVLEDDHSSAVYDPAAGFFTVTLTKETRGQNFPDLDLLAKLLAPKSAKPSVPVIEVLNSEPAQIADSDEQNLIDSTSRLSLDTTALSDEQREIFHAAENDWQLPQTVQEPLPELHTSQEKRYGFLDLYTGYFRHVGNTENEINELGTDAETLPPEERRRRRVTHEEQKWDEEAYMADYAEAESIDELLAWMHPHLFGLDEVPFSDAENMQMLRLPRKEFLASPSQTRHLYLTLLTLLFAFAYDARTTQSEPTPESAWTICALTPAFSALDPPPYRPQSSAASAESYSDDDLAATLIPAYRRSLSFPLYRSWSLSEACRTDVAHVLKKGMRTVVRCLLEMRAILDAHEVYYVYSRIWMDDFCSWVQAYANEATLKQLGKQVEKLHMQKSETGWNLEDLEAAVDEERGRDGDSDDESEDEVERMVPAQL</sequence>
<reference evidence="1" key="2">
    <citation type="journal article" date="2022" name="New Phytol.">
        <title>Evolutionary transition to the ectomycorrhizal habit in the genomes of a hyperdiverse lineage of mushroom-forming fungi.</title>
        <authorList>
            <person name="Looney B."/>
            <person name="Miyauchi S."/>
            <person name="Morin E."/>
            <person name="Drula E."/>
            <person name="Courty P.E."/>
            <person name="Kohler A."/>
            <person name="Kuo A."/>
            <person name="LaButti K."/>
            <person name="Pangilinan J."/>
            <person name="Lipzen A."/>
            <person name="Riley R."/>
            <person name="Andreopoulos W."/>
            <person name="He G."/>
            <person name="Johnson J."/>
            <person name="Nolan M."/>
            <person name="Tritt A."/>
            <person name="Barry K.W."/>
            <person name="Grigoriev I.V."/>
            <person name="Nagy L.G."/>
            <person name="Hibbett D."/>
            <person name="Henrissat B."/>
            <person name="Matheny P.B."/>
            <person name="Labbe J."/>
            <person name="Martin F.M."/>
        </authorList>
    </citation>
    <scope>NUCLEOTIDE SEQUENCE</scope>
    <source>
        <strain evidence="1">FP105234-sp</strain>
    </source>
</reference>
<dbReference type="EMBL" id="MU275870">
    <property type="protein sequence ID" value="KAI0049703.1"/>
    <property type="molecule type" value="Genomic_DNA"/>
</dbReference>